<dbReference type="InterPro" id="IPR004843">
    <property type="entry name" value="Calcineurin-like_PHP"/>
</dbReference>
<evidence type="ECO:0000256" key="1">
    <source>
        <dbReference type="ARBA" id="ARBA00022801"/>
    </source>
</evidence>
<dbReference type="RefSeq" id="WP_162644259.1">
    <property type="nucleotide sequence ID" value="NZ_CP048286.1"/>
</dbReference>
<keyword evidence="3" id="KW-0540">Nuclease</keyword>
<dbReference type="PANTHER" id="PTHR30337">
    <property type="entry name" value="COMPONENT OF ATP-DEPENDENT DSDNA EXONUCLEASE"/>
    <property type="match status" value="1"/>
</dbReference>
<protein>
    <submittedName>
        <fullName evidence="3">DNA repair exonuclease</fullName>
    </submittedName>
</protein>
<dbReference type="InterPro" id="IPR029052">
    <property type="entry name" value="Metallo-depent_PP-like"/>
</dbReference>
<dbReference type="AlphaFoldDB" id="A0A6C0P6V8"/>
<accession>A0A6C0P6V8</accession>
<evidence type="ECO:0000313" key="4">
    <source>
        <dbReference type="Proteomes" id="UP000479114"/>
    </source>
</evidence>
<dbReference type="EMBL" id="CP048286">
    <property type="protein sequence ID" value="QHW34267.1"/>
    <property type="molecule type" value="Genomic_DNA"/>
</dbReference>
<dbReference type="SUPFAM" id="SSF56300">
    <property type="entry name" value="Metallo-dependent phosphatases"/>
    <property type="match status" value="1"/>
</dbReference>
<organism evidence="3 4">
    <name type="scientific">Paenibacillus rhizovicinus</name>
    <dbReference type="NCBI Taxonomy" id="2704463"/>
    <lineage>
        <taxon>Bacteria</taxon>
        <taxon>Bacillati</taxon>
        <taxon>Bacillota</taxon>
        <taxon>Bacilli</taxon>
        <taxon>Bacillales</taxon>
        <taxon>Paenibacillaceae</taxon>
        <taxon>Paenibacillus</taxon>
    </lineage>
</organism>
<dbReference type="InterPro" id="IPR050535">
    <property type="entry name" value="DNA_Repair-Maintenance_Comp"/>
</dbReference>
<gene>
    <name evidence="3" type="ORF">GZH47_28035</name>
</gene>
<keyword evidence="3" id="KW-0269">Exonuclease</keyword>
<proteinExistence type="predicted"/>
<dbReference type="Proteomes" id="UP000479114">
    <property type="component" value="Chromosome"/>
</dbReference>
<evidence type="ECO:0000313" key="3">
    <source>
        <dbReference type="EMBL" id="QHW34267.1"/>
    </source>
</evidence>
<dbReference type="CDD" id="cd00840">
    <property type="entry name" value="MPP_Mre11_N"/>
    <property type="match status" value="1"/>
</dbReference>
<dbReference type="GO" id="GO:0004527">
    <property type="term" value="F:exonuclease activity"/>
    <property type="evidence" value="ECO:0007669"/>
    <property type="project" value="UniProtKB-KW"/>
</dbReference>
<keyword evidence="1" id="KW-0378">Hydrolase</keyword>
<name>A0A6C0P6V8_9BACL</name>
<reference evidence="3 4" key="1">
    <citation type="submission" date="2020-02" db="EMBL/GenBank/DDBJ databases">
        <title>Paenibacillus sp. nov., isolated from rhizosphere soil of tomato.</title>
        <authorList>
            <person name="Weon H.-Y."/>
            <person name="Lee S.A."/>
        </authorList>
    </citation>
    <scope>NUCLEOTIDE SEQUENCE [LARGE SCALE GENOMIC DNA]</scope>
    <source>
        <strain evidence="3 4">14171R-81</strain>
    </source>
</reference>
<feature type="domain" description="Calcineurin-like phosphoesterase" evidence="2">
    <location>
        <begin position="5"/>
        <end position="204"/>
    </location>
</feature>
<dbReference type="Pfam" id="PF00149">
    <property type="entry name" value="Metallophos"/>
    <property type="match status" value="1"/>
</dbReference>
<dbReference type="Gene3D" id="3.60.21.10">
    <property type="match status" value="1"/>
</dbReference>
<dbReference type="InterPro" id="IPR041796">
    <property type="entry name" value="Mre11_N"/>
</dbReference>
<dbReference type="PANTHER" id="PTHR30337:SF7">
    <property type="entry name" value="PHOSPHOESTERASE"/>
    <property type="match status" value="1"/>
</dbReference>
<dbReference type="InterPro" id="IPR014576">
    <property type="entry name" value="Pesterase_YhaO"/>
</dbReference>
<sequence>MGVSFRFIHAADLHVDSPFRGLTEVPSHVREALQASTFDAVRKLVDAAIGEEVDFVVIAGDLYDSADRSLRAQLALQKEWQRLHAHGVRLFVIHGNHDPLSGQQAALRWPDSIHFFGAERPEQMPAYTKQGELAAYITGISYGSRSVTANLAAGYIARQDGTYGIALLHGNVDGDAGHDPYAPCRLDELVGAGFQYWALGHIHQRAVLHEYPHVVYAGNTQGRHAKETGAKGCYVVDVSAAHETVLRFVPLDTVRWLHVRTAIDGIVSEQELLDAMEDAAARAASECGGRSLMVRFSLVGRGPLHASLGDSERLQELLAGLRERLAEPGWMSSAGSGFDAGWCWISEIAASTGSELDVAALSEEDSFVGELIRGSFAAGGDTASLLSLTEEALLPLLGSPKLRKRVRAAMEQRADDWLVKARELSAGLLAAEPDTSTVEAPIQGGEAS</sequence>
<dbReference type="KEGG" id="prz:GZH47_28035"/>
<evidence type="ECO:0000259" key="2">
    <source>
        <dbReference type="Pfam" id="PF00149"/>
    </source>
</evidence>
<dbReference type="PIRSF" id="PIRSF033091">
    <property type="entry name" value="Pesterase_YhaO"/>
    <property type="match status" value="1"/>
</dbReference>
<keyword evidence="4" id="KW-1185">Reference proteome</keyword>